<comment type="cofactor">
    <cofactor evidence="1 2">
        <name>Zn(2+)</name>
        <dbReference type="ChEBI" id="CHEBI:29105"/>
    </cofactor>
    <text evidence="1 2">Binds 1 zinc ion per subunit.</text>
</comment>
<dbReference type="EMBL" id="CADEPI010000047">
    <property type="protein sequence ID" value="CAB3369742.1"/>
    <property type="molecule type" value="Genomic_DNA"/>
</dbReference>
<comment type="caution">
    <text evidence="1">Lacks conserved residue(s) required for the propagation of feature annotation.</text>
</comment>
<gene>
    <name evidence="4" type="ORF">CLODIP_2_CD04245</name>
</gene>
<dbReference type="Gene3D" id="3.40.390.10">
    <property type="entry name" value="Collagenase (Catalytic Domain)"/>
    <property type="match status" value="1"/>
</dbReference>
<keyword evidence="1 2" id="KW-0862">Zinc</keyword>
<sequence>MHFKSLLELLLMVAYLAEDTIAHPPDVIPHTYPPGHDPKAIAKAMANWRPDHGHQIWTLSGLREGDIMDHNPNSRNVIRDSNKLWFNYTVPYVIQPGLTQYERSEVFKGMNLIMQGSCIKFRPYQYYRDRDYIYLRYDEVGCWSYVGRQGGGGQVVSLARNVPEGTCLYHGVVAHELLHAIGFEHMHNNYNRDDYVWIYYNNIRAGEEHNFLKISPQEYTDYGVPYDYDSVMHYGRTAFSGNGGETIVPKDPNAKTGQQEFVSRRDFLKLNTRYPCNFGK</sequence>
<dbReference type="SMART" id="SM00235">
    <property type="entry name" value="ZnMc"/>
    <property type="match status" value="1"/>
</dbReference>
<dbReference type="GO" id="GO:0008270">
    <property type="term" value="F:zinc ion binding"/>
    <property type="evidence" value="ECO:0007669"/>
    <property type="project" value="UniProtKB-UniRule"/>
</dbReference>
<organism evidence="4 5">
    <name type="scientific">Cloeon dipterum</name>
    <dbReference type="NCBI Taxonomy" id="197152"/>
    <lineage>
        <taxon>Eukaryota</taxon>
        <taxon>Metazoa</taxon>
        <taxon>Ecdysozoa</taxon>
        <taxon>Arthropoda</taxon>
        <taxon>Hexapoda</taxon>
        <taxon>Insecta</taxon>
        <taxon>Pterygota</taxon>
        <taxon>Palaeoptera</taxon>
        <taxon>Ephemeroptera</taxon>
        <taxon>Pisciforma</taxon>
        <taxon>Baetidae</taxon>
        <taxon>Cloeon</taxon>
    </lineage>
</organism>
<feature type="chain" id="PRO_5035964478" description="Metalloendopeptidase" evidence="2">
    <location>
        <begin position="23"/>
        <end position="280"/>
    </location>
</feature>
<dbReference type="SUPFAM" id="SSF55486">
    <property type="entry name" value="Metalloproteases ('zincins'), catalytic domain"/>
    <property type="match status" value="1"/>
</dbReference>
<dbReference type="InterPro" id="IPR024079">
    <property type="entry name" value="MetalloPept_cat_dom_sf"/>
</dbReference>
<dbReference type="GO" id="GO:0006508">
    <property type="term" value="P:proteolysis"/>
    <property type="evidence" value="ECO:0007669"/>
    <property type="project" value="UniProtKB-KW"/>
</dbReference>
<dbReference type="InterPro" id="IPR006026">
    <property type="entry name" value="Peptidase_Metallo"/>
</dbReference>
<dbReference type="PROSITE" id="PS51864">
    <property type="entry name" value="ASTACIN"/>
    <property type="match status" value="1"/>
</dbReference>
<evidence type="ECO:0000256" key="1">
    <source>
        <dbReference type="PROSITE-ProRule" id="PRU01211"/>
    </source>
</evidence>
<evidence type="ECO:0000259" key="3">
    <source>
        <dbReference type="PROSITE" id="PS51864"/>
    </source>
</evidence>
<dbReference type="OrthoDB" id="291007at2759"/>
<dbReference type="Pfam" id="PF01400">
    <property type="entry name" value="Astacin"/>
    <property type="match status" value="1"/>
</dbReference>
<evidence type="ECO:0000256" key="2">
    <source>
        <dbReference type="RuleBase" id="RU361183"/>
    </source>
</evidence>
<dbReference type="AlphaFoldDB" id="A0A8S1CK28"/>
<feature type="signal peptide" evidence="2">
    <location>
        <begin position="1"/>
        <end position="22"/>
    </location>
</feature>
<feature type="domain" description="Peptidase M12A" evidence="3">
    <location>
        <begin position="76"/>
        <end position="277"/>
    </location>
</feature>
<dbReference type="InterPro" id="IPR034035">
    <property type="entry name" value="Astacin-like_dom"/>
</dbReference>
<dbReference type="CDD" id="cd04280">
    <property type="entry name" value="ZnMc_astacin_like"/>
    <property type="match status" value="1"/>
</dbReference>
<evidence type="ECO:0000313" key="5">
    <source>
        <dbReference type="Proteomes" id="UP000494165"/>
    </source>
</evidence>
<keyword evidence="1 2" id="KW-0479">Metal-binding</keyword>
<feature type="binding site" evidence="1">
    <location>
        <position position="179"/>
    </location>
    <ligand>
        <name>Zn(2+)</name>
        <dbReference type="ChEBI" id="CHEBI:29105"/>
        <note>catalytic</note>
    </ligand>
</feature>
<protein>
    <recommendedName>
        <fullName evidence="2">Metalloendopeptidase</fullName>
        <ecNumber evidence="2">3.4.24.-</ecNumber>
    </recommendedName>
</protein>
<keyword evidence="1 2" id="KW-0378">Hydrolase</keyword>
<dbReference type="PRINTS" id="PR00480">
    <property type="entry name" value="ASTACIN"/>
</dbReference>
<feature type="binding site" evidence="1">
    <location>
        <position position="185"/>
    </location>
    <ligand>
        <name>Zn(2+)</name>
        <dbReference type="ChEBI" id="CHEBI:29105"/>
        <note>catalytic</note>
    </ligand>
</feature>
<keyword evidence="1 2" id="KW-0482">Metalloprotease</keyword>
<accession>A0A8S1CK28</accession>
<feature type="active site" evidence="1">
    <location>
        <position position="176"/>
    </location>
</feature>
<dbReference type="PANTHER" id="PTHR10127">
    <property type="entry name" value="DISCOIDIN, CUB, EGF, LAMININ , AND ZINC METALLOPROTEASE DOMAIN CONTAINING"/>
    <property type="match status" value="1"/>
</dbReference>
<keyword evidence="1 2" id="KW-0645">Protease</keyword>
<dbReference type="PANTHER" id="PTHR10127:SF883">
    <property type="entry name" value="ZINC METALLOPROTEINASE NAS-8"/>
    <property type="match status" value="1"/>
</dbReference>
<dbReference type="InterPro" id="IPR001506">
    <property type="entry name" value="Peptidase_M12A"/>
</dbReference>
<dbReference type="Proteomes" id="UP000494165">
    <property type="component" value="Unassembled WGS sequence"/>
</dbReference>
<evidence type="ECO:0000313" key="4">
    <source>
        <dbReference type="EMBL" id="CAB3369742.1"/>
    </source>
</evidence>
<comment type="caution">
    <text evidence="4">The sequence shown here is derived from an EMBL/GenBank/DDBJ whole genome shotgun (WGS) entry which is preliminary data.</text>
</comment>
<dbReference type="GO" id="GO:0004222">
    <property type="term" value="F:metalloendopeptidase activity"/>
    <property type="evidence" value="ECO:0007669"/>
    <property type="project" value="UniProtKB-UniRule"/>
</dbReference>
<reference evidence="4 5" key="1">
    <citation type="submission" date="2020-04" db="EMBL/GenBank/DDBJ databases">
        <authorList>
            <person name="Alioto T."/>
            <person name="Alioto T."/>
            <person name="Gomez Garrido J."/>
        </authorList>
    </citation>
    <scope>NUCLEOTIDE SEQUENCE [LARGE SCALE GENOMIC DNA]</scope>
</reference>
<dbReference type="EC" id="3.4.24.-" evidence="2"/>
<name>A0A8S1CK28_9INSE</name>
<feature type="binding site" evidence="1">
    <location>
        <position position="175"/>
    </location>
    <ligand>
        <name>Zn(2+)</name>
        <dbReference type="ChEBI" id="CHEBI:29105"/>
        <note>catalytic</note>
    </ligand>
</feature>
<keyword evidence="2" id="KW-0732">Signal</keyword>
<proteinExistence type="predicted"/>
<keyword evidence="5" id="KW-1185">Reference proteome</keyword>